<sequence length="94" mass="11063">MSTKLEIPRLLEGPRMRRQFSQVTRMSSIYYSGFPSSGRGRSDIRTIKSDFKTLSRTLRLLDYFDFRKIRHQNNQVRFQGFVADSTPTRLLENG</sequence>
<reference evidence="1" key="3">
    <citation type="submission" date="2006-01" db="EMBL/GenBank/DDBJ databases">
        <authorList>
            <person name="Buell R."/>
        </authorList>
    </citation>
    <scope>NUCLEOTIDE SEQUENCE</scope>
</reference>
<organism evidence="1">
    <name type="scientific">Oryza sativa subsp. japonica</name>
    <name type="common">Rice</name>
    <dbReference type="NCBI Taxonomy" id="39947"/>
    <lineage>
        <taxon>Eukaryota</taxon>
        <taxon>Viridiplantae</taxon>
        <taxon>Streptophyta</taxon>
        <taxon>Embryophyta</taxon>
        <taxon>Tracheophyta</taxon>
        <taxon>Spermatophyta</taxon>
        <taxon>Magnoliopsida</taxon>
        <taxon>Liliopsida</taxon>
        <taxon>Poales</taxon>
        <taxon>Poaceae</taxon>
        <taxon>BOP clade</taxon>
        <taxon>Oryzoideae</taxon>
        <taxon>Oryzeae</taxon>
        <taxon>Oryzinae</taxon>
        <taxon>Oryza</taxon>
        <taxon>Oryza sativa</taxon>
    </lineage>
</organism>
<dbReference type="AlphaFoldDB" id="Q2QQV0"/>
<reference evidence="1" key="1">
    <citation type="journal article" date="2005" name="BMC Biol.">
        <title>The sequence of rice chromosomes 11 and 12, rich in disease resistance genes and recent gene duplications.</title>
        <authorList>
            <consortium name="The rice chromosomes 11 and 12 sequencing consortia"/>
        </authorList>
    </citation>
    <scope>NUCLEOTIDE SEQUENCE [LARGE SCALE GENOMIC DNA]</scope>
</reference>
<proteinExistence type="predicted"/>
<reference evidence="1" key="2">
    <citation type="submission" date="2005-04" db="EMBL/GenBank/DDBJ databases">
        <authorList>
            <person name="Buell C.R."/>
            <person name="Wing R.A."/>
            <person name="McCombie W.A."/>
            <person name="Ouyang S."/>
        </authorList>
    </citation>
    <scope>NUCLEOTIDE SEQUENCE</scope>
</reference>
<name>Q2QQV0_ORYSJ</name>
<evidence type="ECO:0000313" key="1">
    <source>
        <dbReference type="EMBL" id="ABA98499.1"/>
    </source>
</evidence>
<protein>
    <submittedName>
        <fullName evidence="1">Uncharacterized protein</fullName>
    </submittedName>
</protein>
<gene>
    <name evidence="1" type="ordered locus">LOC_Os12g29780</name>
</gene>
<dbReference type="EMBL" id="DP000011">
    <property type="protein sequence ID" value="ABA98499.1"/>
    <property type="molecule type" value="Genomic_DNA"/>
</dbReference>
<accession>Q2QQV0</accession>